<dbReference type="EMBL" id="BLXT01007504">
    <property type="protein sequence ID" value="GFO39621.1"/>
    <property type="molecule type" value="Genomic_DNA"/>
</dbReference>
<evidence type="ECO:0000256" key="1">
    <source>
        <dbReference type="SAM" id="SignalP"/>
    </source>
</evidence>
<evidence type="ECO:0000313" key="2">
    <source>
        <dbReference type="EMBL" id="GFO39621.1"/>
    </source>
</evidence>
<comment type="caution">
    <text evidence="2">The sequence shown here is derived from an EMBL/GenBank/DDBJ whole genome shotgun (WGS) entry which is preliminary data.</text>
</comment>
<proteinExistence type="predicted"/>
<dbReference type="AlphaFoldDB" id="A0AAV4D6E1"/>
<accession>A0AAV4D6E1</accession>
<feature type="chain" id="PRO_5043483982" description="Secreted protein" evidence="1">
    <location>
        <begin position="26"/>
        <end position="129"/>
    </location>
</feature>
<organism evidence="2 3">
    <name type="scientific">Plakobranchus ocellatus</name>
    <dbReference type="NCBI Taxonomy" id="259542"/>
    <lineage>
        <taxon>Eukaryota</taxon>
        <taxon>Metazoa</taxon>
        <taxon>Spiralia</taxon>
        <taxon>Lophotrochozoa</taxon>
        <taxon>Mollusca</taxon>
        <taxon>Gastropoda</taxon>
        <taxon>Heterobranchia</taxon>
        <taxon>Euthyneura</taxon>
        <taxon>Panpulmonata</taxon>
        <taxon>Sacoglossa</taxon>
        <taxon>Placobranchoidea</taxon>
        <taxon>Plakobranchidae</taxon>
        <taxon>Plakobranchus</taxon>
    </lineage>
</organism>
<gene>
    <name evidence="2" type="ORF">PoB_006612600</name>
</gene>
<feature type="signal peptide" evidence="1">
    <location>
        <begin position="1"/>
        <end position="25"/>
    </location>
</feature>
<keyword evidence="1" id="KW-0732">Signal</keyword>
<keyword evidence="3" id="KW-1185">Reference proteome</keyword>
<protein>
    <recommendedName>
        <fullName evidence="4">Secreted protein</fullName>
    </recommendedName>
</protein>
<name>A0AAV4D6E1_9GAST</name>
<sequence>MWGERRCRRLLLSVMVVVCWSSKEATCKLSGSRRELRIAWFAPSQTVMGVSAATSVNTFKYALRAIESSYLKGHYTKPNNKTCVLRPQPNNNTCVLRPQPNNKTCVLRPQPNNKTCVLRPQPNNKTCVL</sequence>
<evidence type="ECO:0000313" key="3">
    <source>
        <dbReference type="Proteomes" id="UP000735302"/>
    </source>
</evidence>
<reference evidence="2 3" key="1">
    <citation type="journal article" date="2021" name="Elife">
        <title>Chloroplast acquisition without the gene transfer in kleptoplastic sea slugs, Plakobranchus ocellatus.</title>
        <authorList>
            <person name="Maeda T."/>
            <person name="Takahashi S."/>
            <person name="Yoshida T."/>
            <person name="Shimamura S."/>
            <person name="Takaki Y."/>
            <person name="Nagai Y."/>
            <person name="Toyoda A."/>
            <person name="Suzuki Y."/>
            <person name="Arimoto A."/>
            <person name="Ishii H."/>
            <person name="Satoh N."/>
            <person name="Nishiyama T."/>
            <person name="Hasebe M."/>
            <person name="Maruyama T."/>
            <person name="Minagawa J."/>
            <person name="Obokata J."/>
            <person name="Shigenobu S."/>
        </authorList>
    </citation>
    <scope>NUCLEOTIDE SEQUENCE [LARGE SCALE GENOMIC DNA]</scope>
</reference>
<dbReference type="Proteomes" id="UP000735302">
    <property type="component" value="Unassembled WGS sequence"/>
</dbReference>
<evidence type="ECO:0008006" key="4">
    <source>
        <dbReference type="Google" id="ProtNLM"/>
    </source>
</evidence>